<reference evidence="19" key="3">
    <citation type="submission" date="2024-02" db="EMBL/GenBank/DDBJ databases">
        <title>Comparative genomics of Cryptococcus and Kwoniella reveals pathogenesis evolution and contrasting modes of karyotype evolution via chromosome fusion or intercentromeric recombination.</title>
        <authorList>
            <person name="Coelho M.A."/>
            <person name="David-Palma M."/>
            <person name="Shea T."/>
            <person name="Bowers K."/>
            <person name="McGinley-Smith S."/>
            <person name="Mohammad A.W."/>
            <person name="Gnirke A."/>
            <person name="Yurkov A.M."/>
            <person name="Nowrousian M."/>
            <person name="Sun S."/>
            <person name="Cuomo C.A."/>
            <person name="Heitman J."/>
        </authorList>
    </citation>
    <scope>NUCLEOTIDE SEQUENCE</scope>
    <source>
        <strain evidence="19">CBS 10117</strain>
    </source>
</reference>
<dbReference type="OrthoDB" id="2401965at2759"/>
<protein>
    <recommendedName>
        <fullName evidence="15">Heat shock 70 kDa protein C</fullName>
        <ecNumber evidence="4">3.6.4.10</ecNumber>
    </recommendedName>
    <alternativeName>
        <fullName evidence="14">Transcriptional coregulator SSA1</fullName>
    </alternativeName>
</protein>
<dbReference type="FunFam" id="1.20.1270.10:FF:000056">
    <property type="entry name" value="Putative Hsp70 family ATPase KAR2"/>
    <property type="match status" value="1"/>
</dbReference>
<dbReference type="InterPro" id="IPR018181">
    <property type="entry name" value="Heat_shock_70_CS"/>
</dbReference>
<dbReference type="InterPro" id="IPR042050">
    <property type="entry name" value="BIP_NBD"/>
</dbReference>
<organism evidence="18">
    <name type="scientific">Kwoniella dejecticola CBS 10117</name>
    <dbReference type="NCBI Taxonomy" id="1296121"/>
    <lineage>
        <taxon>Eukaryota</taxon>
        <taxon>Fungi</taxon>
        <taxon>Dikarya</taxon>
        <taxon>Basidiomycota</taxon>
        <taxon>Agaricomycotina</taxon>
        <taxon>Tremellomycetes</taxon>
        <taxon>Tremellales</taxon>
        <taxon>Cryptococcaceae</taxon>
        <taxon>Kwoniella</taxon>
    </lineage>
</organism>
<evidence type="ECO:0000256" key="8">
    <source>
        <dbReference type="ARBA" id="ARBA00023015"/>
    </source>
</evidence>
<comment type="subunit">
    <text evidence="13">Interacts with transcription factor HSF1 on chromatin.</text>
</comment>
<dbReference type="SUPFAM" id="SSF53067">
    <property type="entry name" value="Actin-like ATPase domain"/>
    <property type="match status" value="2"/>
</dbReference>
<dbReference type="NCBIfam" id="NF001413">
    <property type="entry name" value="PRK00290.1"/>
    <property type="match status" value="1"/>
</dbReference>
<keyword evidence="11" id="KW-0539">Nucleus</keyword>
<dbReference type="VEuPathDB" id="FungiDB:I303_05158"/>
<dbReference type="PANTHER" id="PTHR19375">
    <property type="entry name" value="HEAT SHOCK PROTEIN 70KDA"/>
    <property type="match status" value="1"/>
</dbReference>
<evidence type="ECO:0000256" key="9">
    <source>
        <dbReference type="ARBA" id="ARBA00023016"/>
    </source>
</evidence>
<dbReference type="Proteomes" id="UP000078595">
    <property type="component" value="Chromosome 6"/>
</dbReference>
<dbReference type="InterPro" id="IPR029047">
    <property type="entry name" value="HSP70_peptide-bd_sf"/>
</dbReference>
<dbReference type="CDD" id="cd10241">
    <property type="entry name" value="ASKHA_NBD_HSP70_BiP"/>
    <property type="match status" value="1"/>
</dbReference>
<evidence type="ECO:0000256" key="17">
    <source>
        <dbReference type="SAM" id="MobiDB-lite"/>
    </source>
</evidence>
<evidence type="ECO:0000256" key="14">
    <source>
        <dbReference type="ARBA" id="ARBA00068399"/>
    </source>
</evidence>
<dbReference type="FunFam" id="3.90.640.10:FF:000002">
    <property type="entry name" value="Heat shock 70 kDa"/>
    <property type="match status" value="1"/>
</dbReference>
<evidence type="ECO:0000256" key="15">
    <source>
        <dbReference type="ARBA" id="ARBA00069297"/>
    </source>
</evidence>
<accession>A0A1A6A2L4</accession>
<proteinExistence type="inferred from homology"/>
<keyword evidence="5 16" id="KW-0547">Nucleotide-binding</keyword>
<evidence type="ECO:0000313" key="20">
    <source>
        <dbReference type="Proteomes" id="UP000078595"/>
    </source>
</evidence>
<evidence type="ECO:0000256" key="12">
    <source>
        <dbReference type="ARBA" id="ARBA00048056"/>
    </source>
</evidence>
<evidence type="ECO:0000313" key="18">
    <source>
        <dbReference type="EMBL" id="OBR84301.1"/>
    </source>
</evidence>
<dbReference type="PROSITE" id="PS00297">
    <property type="entry name" value="HSP70_1"/>
    <property type="match status" value="1"/>
</dbReference>
<dbReference type="FunFam" id="3.30.420.40:FF:000026">
    <property type="entry name" value="Heat shock protein 70"/>
    <property type="match status" value="1"/>
</dbReference>
<evidence type="ECO:0000256" key="6">
    <source>
        <dbReference type="ARBA" id="ARBA00022824"/>
    </source>
</evidence>
<dbReference type="Gene3D" id="3.90.640.10">
    <property type="entry name" value="Actin, Chain A, domain 4"/>
    <property type="match status" value="1"/>
</dbReference>
<dbReference type="RefSeq" id="XP_018262143.1">
    <property type="nucleotide sequence ID" value="XM_018408452.1"/>
</dbReference>
<keyword evidence="9" id="KW-0346">Stress response</keyword>
<evidence type="ECO:0000256" key="10">
    <source>
        <dbReference type="ARBA" id="ARBA00023163"/>
    </source>
</evidence>
<gene>
    <name evidence="18" type="ORF">I303_05158</name>
    <name evidence="19" type="ORF">I303_105397</name>
</gene>
<evidence type="ECO:0000256" key="16">
    <source>
        <dbReference type="RuleBase" id="RU003322"/>
    </source>
</evidence>
<comment type="catalytic activity">
    <reaction evidence="12">
        <text>ATP + H2O = ADP + phosphate + H(+)</text>
        <dbReference type="Rhea" id="RHEA:13065"/>
        <dbReference type="ChEBI" id="CHEBI:15377"/>
        <dbReference type="ChEBI" id="CHEBI:15378"/>
        <dbReference type="ChEBI" id="CHEBI:30616"/>
        <dbReference type="ChEBI" id="CHEBI:43474"/>
        <dbReference type="ChEBI" id="CHEBI:456216"/>
        <dbReference type="EC" id="3.6.4.10"/>
    </reaction>
</comment>
<evidence type="ECO:0000313" key="19">
    <source>
        <dbReference type="EMBL" id="WWC62799.1"/>
    </source>
</evidence>
<evidence type="ECO:0000256" key="11">
    <source>
        <dbReference type="ARBA" id="ARBA00023242"/>
    </source>
</evidence>
<comment type="similarity">
    <text evidence="3 16">Belongs to the heat shock protein 70 family.</text>
</comment>
<dbReference type="PRINTS" id="PR00301">
    <property type="entry name" value="HEATSHOCK70"/>
</dbReference>
<evidence type="ECO:0000256" key="5">
    <source>
        <dbReference type="ARBA" id="ARBA00022741"/>
    </source>
</evidence>
<dbReference type="Gene3D" id="2.60.34.10">
    <property type="entry name" value="Substrate Binding Domain Of DNAk, Chain A, domain 1"/>
    <property type="match status" value="1"/>
</dbReference>
<dbReference type="PROSITE" id="PS00329">
    <property type="entry name" value="HSP70_2"/>
    <property type="match status" value="1"/>
</dbReference>
<dbReference type="GO" id="GO:0005524">
    <property type="term" value="F:ATP binding"/>
    <property type="evidence" value="ECO:0007669"/>
    <property type="project" value="UniProtKB-KW"/>
</dbReference>
<dbReference type="FunFam" id="3.30.420.40:FF:000172">
    <property type="entry name" value="Heat shock 70 kDa protein"/>
    <property type="match status" value="1"/>
</dbReference>
<sequence length="679" mass="74234">MAYPRRTIRPTRRSTSSSLMSKITLFAFVLIAVICFLPVGHQVRAEEKEVDVGTVIGIDLGTTYSCVAVHKGGKVEIIANDQGNRITPSWVAFTEEERLIGDAAKNQASNNPENTVFDAKRLIGRTADDSDVKRDQKHWPFKIVNKGGKPMISVNHKGDLKEFTPEEISAMVLTKMKETAEAYLGHKVTHAVVTVPAYFNDAQRSATKDAGTIAGLTVLRIVNEPTAAAIAYGLDRTGKAESQIIVYDLGGGTFDVSLLSIEDGVFEVLATAGDTHLGGEDFDNRVIDYLVKQYKRKTDVDVTKNKRAMGKLKREVEKAKRTLSSQMSTKIEIEAFEGGNDFAETLTRAKFEELNMDLFRKTMKPVEQVLKDAGVKKEEIDDIVLVGGSTRIPKVQQLLKDYFNGKEPSKGINPDEAVAYGAAVQGGILSGEEGSSGVLLIDVCPLTLGIETTGGVMTKLIGRNSVVPTKKSQIFSTAVDNQPTVRIQVYEGERSMTKDNNVLGEFDLNDIPPAPRGVPQIEVTFEIDANGILKVSALDKGTGKSKSITITNDQRRLSPEEIERMVQEAEEFADEDAAVKKKIESQNALQNFVYSMKSQVADKEGLGGKLDEDDKETILAAIKEKTEWLEENPAAEAEDYEEQLSELQAAVAPITAKLYGGAGGSSYDDDQQPFSHDEL</sequence>
<dbReference type="STRING" id="1296121.A0A1A6A2L4"/>
<dbReference type="GO" id="GO:0005634">
    <property type="term" value="C:nucleus"/>
    <property type="evidence" value="ECO:0007669"/>
    <property type="project" value="UniProtKB-SubCell"/>
</dbReference>
<dbReference type="Gene3D" id="3.30.420.40">
    <property type="match status" value="2"/>
</dbReference>
<evidence type="ECO:0000256" key="1">
    <source>
        <dbReference type="ARBA" id="ARBA00004123"/>
    </source>
</evidence>
<keyword evidence="10" id="KW-0804">Transcription</keyword>
<dbReference type="Gene3D" id="3.30.30.30">
    <property type="match status" value="1"/>
</dbReference>
<dbReference type="EMBL" id="KI894032">
    <property type="protein sequence ID" value="OBR84301.1"/>
    <property type="molecule type" value="Genomic_DNA"/>
</dbReference>
<name>A0A1A6A2L4_9TREE</name>
<dbReference type="GO" id="GO:0140662">
    <property type="term" value="F:ATP-dependent protein folding chaperone"/>
    <property type="evidence" value="ECO:0007669"/>
    <property type="project" value="InterPro"/>
</dbReference>
<evidence type="ECO:0000256" key="2">
    <source>
        <dbReference type="ARBA" id="ARBA00004319"/>
    </source>
</evidence>
<evidence type="ECO:0000256" key="13">
    <source>
        <dbReference type="ARBA" id="ARBA00062310"/>
    </source>
</evidence>
<dbReference type="FunFam" id="3.30.30.30:FF:000001">
    <property type="entry name" value="heat shock 70 kDa protein-like"/>
    <property type="match status" value="1"/>
</dbReference>
<dbReference type="EC" id="3.6.4.10" evidence="4"/>
<keyword evidence="6" id="KW-0256">Endoplasmic reticulum</keyword>
<reference evidence="18" key="1">
    <citation type="submission" date="2013-07" db="EMBL/GenBank/DDBJ databases">
        <title>The Genome Sequence of Cryptococcus dejecticola CBS10117.</title>
        <authorList>
            <consortium name="The Broad Institute Genome Sequencing Platform"/>
            <person name="Cuomo C."/>
            <person name="Litvintseva A."/>
            <person name="Chen Y."/>
            <person name="Heitman J."/>
            <person name="Sun S."/>
            <person name="Springer D."/>
            <person name="Dromer F."/>
            <person name="Young S.K."/>
            <person name="Zeng Q."/>
            <person name="Gargeya S."/>
            <person name="Fitzgerald M."/>
            <person name="Abouelleil A."/>
            <person name="Alvarado L."/>
            <person name="Berlin A.M."/>
            <person name="Chapman S.B."/>
            <person name="Dewar J."/>
            <person name="Goldberg J."/>
            <person name="Griggs A."/>
            <person name="Gujja S."/>
            <person name="Hansen M."/>
            <person name="Howarth C."/>
            <person name="Imamovic A."/>
            <person name="Larimer J."/>
            <person name="McCowan C."/>
            <person name="Murphy C."/>
            <person name="Pearson M."/>
            <person name="Priest M."/>
            <person name="Roberts A."/>
            <person name="Saif S."/>
            <person name="Shea T."/>
            <person name="Sykes S."/>
            <person name="Wortman J."/>
            <person name="Nusbaum C."/>
            <person name="Birren B."/>
        </authorList>
    </citation>
    <scope>NUCLEOTIDE SEQUENCE [LARGE SCALE GENOMIC DNA]</scope>
    <source>
        <strain evidence="18">CBS 10117</strain>
    </source>
</reference>
<dbReference type="SUPFAM" id="SSF100920">
    <property type="entry name" value="Heat shock protein 70kD (HSP70), peptide-binding domain"/>
    <property type="match status" value="1"/>
</dbReference>
<keyword evidence="20" id="KW-1185">Reference proteome</keyword>
<comment type="subcellular location">
    <subcellularLocation>
        <location evidence="2">Endoplasmic reticulum lumen</location>
    </subcellularLocation>
    <subcellularLocation>
        <location evidence="1">Nucleus</location>
    </subcellularLocation>
</comment>
<dbReference type="InterPro" id="IPR029048">
    <property type="entry name" value="HSP70_C_sf"/>
</dbReference>
<dbReference type="InterPro" id="IPR013126">
    <property type="entry name" value="Hsp_70_fam"/>
</dbReference>
<keyword evidence="7 16" id="KW-0067">ATP-binding</keyword>
<evidence type="ECO:0000256" key="4">
    <source>
        <dbReference type="ARBA" id="ARBA00012554"/>
    </source>
</evidence>
<reference evidence="19" key="2">
    <citation type="submission" date="2013-07" db="EMBL/GenBank/DDBJ databases">
        <authorList>
            <consortium name="The Broad Institute Genome Sequencing Platform"/>
            <person name="Cuomo C."/>
            <person name="Litvintseva A."/>
            <person name="Chen Y."/>
            <person name="Heitman J."/>
            <person name="Sun S."/>
            <person name="Springer D."/>
            <person name="Dromer F."/>
            <person name="Young S.K."/>
            <person name="Zeng Q."/>
            <person name="Gargeya S."/>
            <person name="Fitzgerald M."/>
            <person name="Abouelleil A."/>
            <person name="Alvarado L."/>
            <person name="Berlin A.M."/>
            <person name="Chapman S.B."/>
            <person name="Dewar J."/>
            <person name="Goldberg J."/>
            <person name="Griggs A."/>
            <person name="Gujja S."/>
            <person name="Hansen M."/>
            <person name="Howarth C."/>
            <person name="Imamovic A."/>
            <person name="Larimer J."/>
            <person name="McCowan C."/>
            <person name="Murphy C."/>
            <person name="Pearson M."/>
            <person name="Priest M."/>
            <person name="Roberts A."/>
            <person name="Saif S."/>
            <person name="Shea T."/>
            <person name="Sykes S."/>
            <person name="Wortman J."/>
            <person name="Nusbaum C."/>
            <person name="Birren B."/>
        </authorList>
    </citation>
    <scope>NUCLEOTIDE SEQUENCE</scope>
    <source>
        <strain evidence="19">CBS 10117</strain>
    </source>
</reference>
<keyword evidence="8" id="KW-0805">Transcription regulation</keyword>
<dbReference type="AlphaFoldDB" id="A0A1A6A2L4"/>
<evidence type="ECO:0000256" key="3">
    <source>
        <dbReference type="ARBA" id="ARBA00007381"/>
    </source>
</evidence>
<dbReference type="PROSITE" id="PS01036">
    <property type="entry name" value="HSP70_3"/>
    <property type="match status" value="1"/>
</dbReference>
<dbReference type="FunFam" id="2.60.34.10:FF:000002">
    <property type="entry name" value="Heat shock 70 kDa"/>
    <property type="match status" value="1"/>
</dbReference>
<dbReference type="Pfam" id="PF00012">
    <property type="entry name" value="HSP70"/>
    <property type="match status" value="1"/>
</dbReference>
<dbReference type="InterPro" id="IPR043129">
    <property type="entry name" value="ATPase_NBD"/>
</dbReference>
<dbReference type="Gene3D" id="1.20.1270.10">
    <property type="match status" value="1"/>
</dbReference>
<evidence type="ECO:0000256" key="7">
    <source>
        <dbReference type="ARBA" id="ARBA00022840"/>
    </source>
</evidence>
<dbReference type="KEGG" id="kdj:28968857"/>
<feature type="region of interest" description="Disordered" evidence="17">
    <location>
        <begin position="660"/>
        <end position="679"/>
    </location>
</feature>
<dbReference type="EMBL" id="CP144535">
    <property type="protein sequence ID" value="WWC62799.1"/>
    <property type="molecule type" value="Genomic_DNA"/>
</dbReference>
<dbReference type="SUPFAM" id="SSF100934">
    <property type="entry name" value="Heat shock protein 70kD (HSP70), C-terminal subdomain"/>
    <property type="match status" value="1"/>
</dbReference>
<dbReference type="GO" id="GO:0005788">
    <property type="term" value="C:endoplasmic reticulum lumen"/>
    <property type="evidence" value="ECO:0007669"/>
    <property type="project" value="UniProtKB-SubCell"/>
</dbReference>
<dbReference type="GeneID" id="28968857"/>